<evidence type="ECO:0000313" key="2">
    <source>
        <dbReference type="Proteomes" id="UP001595945"/>
    </source>
</evidence>
<comment type="caution">
    <text evidence="1">The sequence shown here is derived from an EMBL/GenBank/DDBJ whole genome shotgun (WGS) entry which is preliminary data.</text>
</comment>
<reference evidence="1 2" key="1">
    <citation type="journal article" date="2019" name="Int. J. Syst. Evol. Microbiol.">
        <title>The Global Catalogue of Microorganisms (GCM) 10K type strain sequencing project: providing services to taxonomists for standard genome sequencing and annotation.</title>
        <authorList>
            <consortium name="The Broad Institute Genomics Platform"/>
            <consortium name="The Broad Institute Genome Sequencing Center for Infectious Disease"/>
            <person name="Wu L."/>
            <person name="Ma J."/>
        </authorList>
    </citation>
    <scope>NUCLEOTIDE SEQUENCE [LARGE SCALE GENOMIC DNA]</scope>
    <source>
        <strain evidence="1 2">XZYJ18</strain>
    </source>
</reference>
<sequence>MGREDESAPVTRGDYALEVSVEGDSQPAVRNQRAVRDADFTDAPYLLADVLPGSIADSDSAVSFRFRYHSAGPGDVAESPEITVEQRYGQRLAWDMSEIADEKLAAPRRLEIAWYPADRPVSTGPQGKGSSFDYRGRVYLDNVHLTDNRQQVTITRWVRKRRELQRSHGFPIDDDVQSSTDAIRAGRFVYDDGTEIPYSAEILAGGDIRIEIDDERFRFEGVAV</sequence>
<protein>
    <submittedName>
        <fullName evidence="1">Uncharacterized protein</fullName>
    </submittedName>
</protein>
<dbReference type="EMBL" id="JBHSHT010000001">
    <property type="protein sequence ID" value="MFC4823750.1"/>
    <property type="molecule type" value="Genomic_DNA"/>
</dbReference>
<accession>A0ABD5PZR5</accession>
<dbReference type="GeneID" id="73047011"/>
<name>A0ABD5PZR5_9EURY</name>
<keyword evidence="2" id="KW-1185">Reference proteome</keyword>
<dbReference type="RefSeq" id="WP_254270336.1">
    <property type="nucleotide sequence ID" value="NZ_CP100401.1"/>
</dbReference>
<dbReference type="AlphaFoldDB" id="A0ABD5PZR5"/>
<evidence type="ECO:0000313" key="1">
    <source>
        <dbReference type="EMBL" id="MFC4823750.1"/>
    </source>
</evidence>
<dbReference type="Proteomes" id="UP001595945">
    <property type="component" value="Unassembled WGS sequence"/>
</dbReference>
<proteinExistence type="predicted"/>
<organism evidence="1 2">
    <name type="scientific">Halorussus aquaticus</name>
    <dbReference type="NCBI Taxonomy" id="2953748"/>
    <lineage>
        <taxon>Archaea</taxon>
        <taxon>Methanobacteriati</taxon>
        <taxon>Methanobacteriota</taxon>
        <taxon>Stenosarchaea group</taxon>
        <taxon>Halobacteria</taxon>
        <taxon>Halobacteriales</taxon>
        <taxon>Haladaptataceae</taxon>
        <taxon>Halorussus</taxon>
    </lineage>
</organism>
<gene>
    <name evidence="1" type="ORF">ACFO9K_05710</name>
</gene>